<name>L0B1H7_THEEQ</name>
<accession>L0B1H7</accession>
<dbReference type="Proteomes" id="UP000031512">
    <property type="component" value="Chromosome 3"/>
</dbReference>
<dbReference type="Gene3D" id="2.130.10.10">
    <property type="entry name" value="YVTN repeat-like/Quinoprotein amine dehydrogenase"/>
    <property type="match status" value="1"/>
</dbReference>
<dbReference type="GO" id="GO:0003723">
    <property type="term" value="F:RNA binding"/>
    <property type="evidence" value="ECO:0007669"/>
    <property type="project" value="TreeGrafter"/>
</dbReference>
<dbReference type="AlphaFoldDB" id="L0B1H7"/>
<sequence>MDQRLVVWDIQPFCHGDNRMIATLFGPTHNAEMNLIRARWGKNTLVCSGSADHMVYVLDSKDQRLLYKLPGHLGSVNDVCMHPNEPIIASASSDKCVYLGELA</sequence>
<dbReference type="PANTHER" id="PTHR44006:SF1">
    <property type="entry name" value="U5 SMALL NUCLEAR RIBONUCLEOPROTEIN 40 KDA PROTEIN"/>
    <property type="match status" value="1"/>
</dbReference>
<dbReference type="RefSeq" id="XP_004830630.1">
    <property type="nucleotide sequence ID" value="XM_004830573.1"/>
</dbReference>
<organism evidence="4 5">
    <name type="scientific">Theileria equi strain WA</name>
    <dbReference type="NCBI Taxonomy" id="1537102"/>
    <lineage>
        <taxon>Eukaryota</taxon>
        <taxon>Sar</taxon>
        <taxon>Alveolata</taxon>
        <taxon>Apicomplexa</taxon>
        <taxon>Aconoidasida</taxon>
        <taxon>Piroplasmida</taxon>
        <taxon>Theileriidae</taxon>
        <taxon>Theileria</taxon>
    </lineage>
</organism>
<dbReference type="PANTHER" id="PTHR44006">
    <property type="entry name" value="U5 SMALL NUCLEAR RIBONUCLEOPROTEIN 40 KDA PROTEIN"/>
    <property type="match status" value="1"/>
</dbReference>
<protein>
    <submittedName>
        <fullName evidence="4">Uncharacterized protein</fullName>
    </submittedName>
</protein>
<dbReference type="eggNOG" id="KOG0265">
    <property type="taxonomic scope" value="Eukaryota"/>
</dbReference>
<dbReference type="InterPro" id="IPR001680">
    <property type="entry name" value="WD40_rpt"/>
</dbReference>
<evidence type="ECO:0000313" key="4">
    <source>
        <dbReference type="EMBL" id="AFZ80964.1"/>
    </source>
</evidence>
<dbReference type="InterPro" id="IPR052234">
    <property type="entry name" value="U5_snRNP_Component"/>
</dbReference>
<proteinExistence type="predicted"/>
<dbReference type="GO" id="GO:0071013">
    <property type="term" value="C:catalytic step 2 spliceosome"/>
    <property type="evidence" value="ECO:0007669"/>
    <property type="project" value="TreeGrafter"/>
</dbReference>
<dbReference type="GeneID" id="15806486"/>
<dbReference type="InterPro" id="IPR015943">
    <property type="entry name" value="WD40/YVTN_repeat-like_dom_sf"/>
</dbReference>
<evidence type="ECO:0000256" key="2">
    <source>
        <dbReference type="ARBA" id="ARBA00022737"/>
    </source>
</evidence>
<dbReference type="SUPFAM" id="SSF50978">
    <property type="entry name" value="WD40 repeat-like"/>
    <property type="match status" value="1"/>
</dbReference>
<dbReference type="InterPro" id="IPR036322">
    <property type="entry name" value="WD40_repeat_dom_sf"/>
</dbReference>
<evidence type="ECO:0000313" key="5">
    <source>
        <dbReference type="Proteomes" id="UP000031512"/>
    </source>
</evidence>
<dbReference type="EMBL" id="CP001670">
    <property type="protein sequence ID" value="AFZ80964.1"/>
    <property type="molecule type" value="Genomic_DNA"/>
</dbReference>
<dbReference type="KEGG" id="beq:BEWA_003720"/>
<dbReference type="SMART" id="SM00320">
    <property type="entry name" value="WD40"/>
    <property type="match status" value="2"/>
</dbReference>
<feature type="repeat" description="WD" evidence="3">
    <location>
        <begin position="69"/>
        <end position="103"/>
    </location>
</feature>
<keyword evidence="5" id="KW-1185">Reference proteome</keyword>
<keyword evidence="1 3" id="KW-0853">WD repeat</keyword>
<dbReference type="PROSITE" id="PS50294">
    <property type="entry name" value="WD_REPEATS_REGION"/>
    <property type="match status" value="1"/>
</dbReference>
<evidence type="ECO:0000256" key="1">
    <source>
        <dbReference type="ARBA" id="ARBA00022574"/>
    </source>
</evidence>
<dbReference type="OrthoDB" id="1068471at2759"/>
<gene>
    <name evidence="4" type="ORF">BEWA_003720</name>
</gene>
<keyword evidence="2" id="KW-0677">Repeat</keyword>
<dbReference type="STRING" id="1537102.L0B1H7"/>
<evidence type="ECO:0000256" key="3">
    <source>
        <dbReference type="PROSITE-ProRule" id="PRU00221"/>
    </source>
</evidence>
<dbReference type="PROSITE" id="PS50082">
    <property type="entry name" value="WD_REPEATS_2"/>
    <property type="match status" value="1"/>
</dbReference>
<reference evidence="4 5" key="1">
    <citation type="journal article" date="2012" name="BMC Genomics">
        <title>Comparative genomic analysis and phylogenetic position of Theileria equi.</title>
        <authorList>
            <person name="Kappmeyer L.S."/>
            <person name="Thiagarajan M."/>
            <person name="Herndon D.R."/>
            <person name="Ramsay J.D."/>
            <person name="Caler E."/>
            <person name="Djikeng A."/>
            <person name="Gillespie J.J."/>
            <person name="Lau A.O."/>
            <person name="Roalson E.H."/>
            <person name="Silva J.C."/>
            <person name="Silva M.G."/>
            <person name="Suarez C.E."/>
            <person name="Ueti M.W."/>
            <person name="Nene V.M."/>
            <person name="Mealey R.H."/>
            <person name="Knowles D.P."/>
            <person name="Brayton K.A."/>
        </authorList>
    </citation>
    <scope>NUCLEOTIDE SEQUENCE [LARGE SCALE GENOMIC DNA]</scope>
    <source>
        <strain evidence="4 5">WA</strain>
    </source>
</reference>
<dbReference type="Pfam" id="PF00400">
    <property type="entry name" value="WD40"/>
    <property type="match status" value="1"/>
</dbReference>
<dbReference type="VEuPathDB" id="PiroplasmaDB:BEWA_003720"/>